<keyword evidence="1" id="KW-1133">Transmembrane helix</keyword>
<dbReference type="Pfam" id="PF16504">
    <property type="entry name" value="SP24"/>
    <property type="match status" value="1"/>
</dbReference>
<feature type="transmembrane region" description="Helical" evidence="1">
    <location>
        <begin position="164"/>
        <end position="182"/>
    </location>
</feature>
<evidence type="ECO:0000256" key="1">
    <source>
        <dbReference type="SAM" id="Phobius"/>
    </source>
</evidence>
<keyword evidence="1" id="KW-0812">Transmembrane</keyword>
<name>A0A6G8R082_9VIRU</name>
<evidence type="ECO:0000313" key="2">
    <source>
        <dbReference type="EMBL" id="QIN93581.1"/>
    </source>
</evidence>
<organism evidence="2 3">
    <name type="scientific">Dezidougou virus</name>
    <dbReference type="NCBI Taxonomy" id="1170421"/>
    <lineage>
        <taxon>Viruses</taxon>
        <taxon>Riboviria</taxon>
        <taxon>Negevirus</taxon>
    </lineage>
</organism>
<protein>
    <submittedName>
        <fullName evidence="2">Uncharacterized protein</fullName>
    </submittedName>
</protein>
<sequence>MVMRRTGTAVRPKTTVTKAVSAPVTKTPRVRSLSNGVGKLDFGRFFSYATGVLTDTTFVLFFILSAYLCYDYNTGGDQSHIVKFVTNFVTQFSSFRSSKCTILSLILVIVPFIPAIFTVTPKNRFGAIACTFLYYVFVPERTVYEYLIHGAIIYLILRTNVRQYRMIGIVLLFLSYVMQFTLPLPTGAMYKCNSTLSDSTVADS</sequence>
<feature type="transmembrane region" description="Helical" evidence="1">
    <location>
        <begin position="45"/>
        <end position="70"/>
    </location>
</feature>
<evidence type="ECO:0000313" key="3">
    <source>
        <dbReference type="Proteomes" id="UP001226807"/>
    </source>
</evidence>
<dbReference type="EMBL" id="MT096525">
    <property type="protein sequence ID" value="QIN93581.1"/>
    <property type="molecule type" value="Genomic_RNA"/>
</dbReference>
<reference evidence="2" key="1">
    <citation type="submission" date="2020-02" db="EMBL/GenBank/DDBJ databases">
        <title>A viromics study on honey-baited FTA cards reveals viral circulation in European mosquitoes.</title>
        <authorList>
            <person name="Birnberg L."/>
            <person name="Temmam S."/>
            <person name="Aranda C."/>
            <person name="Correa-Fiz F."/>
            <person name="Talavera S."/>
            <person name="Bigot T."/>
            <person name="Eloit M."/>
            <person name="Busquets N."/>
        </authorList>
    </citation>
    <scope>NUCLEOTIDE SEQUENCE</scope>
    <source>
        <strain evidence="2">FTA2-3</strain>
    </source>
</reference>
<keyword evidence="1" id="KW-0472">Membrane</keyword>
<accession>A0A6G8R082</accession>
<dbReference type="InterPro" id="IPR032441">
    <property type="entry name" value="SP24"/>
</dbReference>
<proteinExistence type="predicted"/>
<dbReference type="Proteomes" id="UP001226807">
    <property type="component" value="Segment"/>
</dbReference>
<feature type="transmembrane region" description="Helical" evidence="1">
    <location>
        <begin position="100"/>
        <end position="120"/>
    </location>
</feature>